<dbReference type="InterPro" id="IPR036086">
    <property type="entry name" value="ParB/Sulfiredoxin_sf"/>
</dbReference>
<proteinExistence type="predicted"/>
<sequence length="267" mass="31885">MSNTKEKTIKSKLFNIGLEELTNFDNLSICKISNPKNFFKLVKIWDKNRILSTERCDELIDSIKKKELVSSSLHISQVIDSKGNIKYKLWDGQHRFYAFKKIYKENKDLINCTVNLYYNDNKFGIIQKFNNINKAVPISCIYTDENLDEMKQLKIKEITEHVIKKFVDNYQEHSKHTRRPQRPNFNRDVLQDELVVYIKERHLFDINKDLFWNKIMELNDKYKKGVHIDLTHVPENILNKCKLSGLFLFCKTRHFKNDLIIDDTFEI</sequence>
<protein>
    <recommendedName>
        <fullName evidence="2">ParB/Sulfiredoxin domain-containing protein</fullName>
    </recommendedName>
</protein>
<organism evidence="1">
    <name type="scientific">viral metagenome</name>
    <dbReference type="NCBI Taxonomy" id="1070528"/>
    <lineage>
        <taxon>unclassified sequences</taxon>
        <taxon>metagenomes</taxon>
        <taxon>organismal metagenomes</taxon>
    </lineage>
</organism>
<name>A0A6C0J6B2_9ZZZZ</name>
<reference evidence="1" key="1">
    <citation type="journal article" date="2020" name="Nature">
        <title>Giant virus diversity and host interactions through global metagenomics.</title>
        <authorList>
            <person name="Schulz F."/>
            <person name="Roux S."/>
            <person name="Paez-Espino D."/>
            <person name="Jungbluth S."/>
            <person name="Walsh D.A."/>
            <person name="Denef V.J."/>
            <person name="McMahon K.D."/>
            <person name="Konstantinidis K.T."/>
            <person name="Eloe-Fadrosh E.A."/>
            <person name="Kyrpides N.C."/>
            <person name="Woyke T."/>
        </authorList>
    </citation>
    <scope>NUCLEOTIDE SEQUENCE</scope>
    <source>
        <strain evidence="1">GVMAG-M-3300025860-12</strain>
    </source>
</reference>
<evidence type="ECO:0000313" key="1">
    <source>
        <dbReference type="EMBL" id="QHU00301.1"/>
    </source>
</evidence>
<dbReference type="AlphaFoldDB" id="A0A6C0J6B2"/>
<accession>A0A6C0J6B2</accession>
<dbReference type="EMBL" id="MN740325">
    <property type="protein sequence ID" value="QHU00301.1"/>
    <property type="molecule type" value="Genomic_DNA"/>
</dbReference>
<evidence type="ECO:0008006" key="2">
    <source>
        <dbReference type="Google" id="ProtNLM"/>
    </source>
</evidence>
<dbReference type="SUPFAM" id="SSF110849">
    <property type="entry name" value="ParB/Sulfiredoxin"/>
    <property type="match status" value="1"/>
</dbReference>